<proteinExistence type="predicted"/>
<dbReference type="EMBL" id="MU266338">
    <property type="protein sequence ID" value="KAH7929708.1"/>
    <property type="molecule type" value="Genomic_DNA"/>
</dbReference>
<dbReference type="Proteomes" id="UP000790709">
    <property type="component" value="Unassembled WGS sequence"/>
</dbReference>
<keyword evidence="2" id="KW-1185">Reference proteome</keyword>
<sequence>MLTHRGFSAWIVSEGATLPVYLVATDPKAHRVSCWIPSEAGKTFSVHWSDAGSQVHSCTFITLDGFVVPGRFLFGEGTASREGVRTGNSTERPFVFAQQDEGSTSQIGQRHREVGMIVVKVKRVRLTGSKPANPLQKIPDATTAKPQLGGHHIGWVTMADKHYMAHRFV</sequence>
<comment type="caution">
    <text evidence="1">The sequence shown here is derived from an EMBL/GenBank/DDBJ whole genome shotgun (WGS) entry which is preliminary data.</text>
</comment>
<reference evidence="1" key="1">
    <citation type="journal article" date="2021" name="New Phytol.">
        <title>Evolutionary innovations through gain and loss of genes in the ectomycorrhizal Boletales.</title>
        <authorList>
            <person name="Wu G."/>
            <person name="Miyauchi S."/>
            <person name="Morin E."/>
            <person name="Kuo A."/>
            <person name="Drula E."/>
            <person name="Varga T."/>
            <person name="Kohler A."/>
            <person name="Feng B."/>
            <person name="Cao Y."/>
            <person name="Lipzen A."/>
            <person name="Daum C."/>
            <person name="Hundley H."/>
            <person name="Pangilinan J."/>
            <person name="Johnson J."/>
            <person name="Barry K."/>
            <person name="LaButti K."/>
            <person name="Ng V."/>
            <person name="Ahrendt S."/>
            <person name="Min B."/>
            <person name="Choi I.G."/>
            <person name="Park H."/>
            <person name="Plett J.M."/>
            <person name="Magnuson J."/>
            <person name="Spatafora J.W."/>
            <person name="Nagy L.G."/>
            <person name="Henrissat B."/>
            <person name="Grigoriev I.V."/>
            <person name="Yang Z.L."/>
            <person name="Xu J."/>
            <person name="Martin F.M."/>
        </authorList>
    </citation>
    <scope>NUCLEOTIDE SEQUENCE</scope>
    <source>
        <strain evidence="1">KUC20120723A-06</strain>
    </source>
</reference>
<evidence type="ECO:0000313" key="1">
    <source>
        <dbReference type="EMBL" id="KAH7929708.1"/>
    </source>
</evidence>
<gene>
    <name evidence="1" type="ORF">BV22DRAFT_105247</name>
</gene>
<protein>
    <submittedName>
        <fullName evidence="1">Uncharacterized protein</fullName>
    </submittedName>
</protein>
<organism evidence="1 2">
    <name type="scientific">Leucogyrophana mollusca</name>
    <dbReference type="NCBI Taxonomy" id="85980"/>
    <lineage>
        <taxon>Eukaryota</taxon>
        <taxon>Fungi</taxon>
        <taxon>Dikarya</taxon>
        <taxon>Basidiomycota</taxon>
        <taxon>Agaricomycotina</taxon>
        <taxon>Agaricomycetes</taxon>
        <taxon>Agaricomycetidae</taxon>
        <taxon>Boletales</taxon>
        <taxon>Boletales incertae sedis</taxon>
        <taxon>Leucogyrophana</taxon>
    </lineage>
</organism>
<accession>A0ACB8BYG9</accession>
<name>A0ACB8BYG9_9AGAM</name>
<evidence type="ECO:0000313" key="2">
    <source>
        <dbReference type="Proteomes" id="UP000790709"/>
    </source>
</evidence>